<dbReference type="RefSeq" id="WP_281893861.1">
    <property type="nucleotide sequence ID" value="NZ_BSDI01000007.1"/>
</dbReference>
<dbReference type="SMART" id="SM00530">
    <property type="entry name" value="HTH_XRE"/>
    <property type="match status" value="1"/>
</dbReference>
<name>A0ABQ5QSD0_9ACTN</name>
<feature type="domain" description="HTH cro/C1-type" evidence="1">
    <location>
        <begin position="8"/>
        <end position="63"/>
    </location>
</feature>
<dbReference type="PROSITE" id="PS50943">
    <property type="entry name" value="HTH_CROC1"/>
    <property type="match status" value="1"/>
</dbReference>
<evidence type="ECO:0000259" key="1">
    <source>
        <dbReference type="PROSITE" id="PS50943"/>
    </source>
</evidence>
<evidence type="ECO:0000313" key="3">
    <source>
        <dbReference type="Proteomes" id="UP001144280"/>
    </source>
</evidence>
<dbReference type="InterPro" id="IPR001387">
    <property type="entry name" value="Cro/C1-type_HTH"/>
</dbReference>
<proteinExistence type="predicted"/>
<accession>A0ABQ5QSD0</accession>
<protein>
    <recommendedName>
        <fullName evidence="1">HTH cro/C1-type domain-containing protein</fullName>
    </recommendedName>
</protein>
<dbReference type="InterPro" id="IPR010982">
    <property type="entry name" value="Lambda_DNA-bd_dom_sf"/>
</dbReference>
<organism evidence="2 3">
    <name type="scientific">Phytohabitans aurantiacus</name>
    <dbReference type="NCBI Taxonomy" id="3016789"/>
    <lineage>
        <taxon>Bacteria</taxon>
        <taxon>Bacillati</taxon>
        <taxon>Actinomycetota</taxon>
        <taxon>Actinomycetes</taxon>
        <taxon>Micromonosporales</taxon>
        <taxon>Micromonosporaceae</taxon>
    </lineage>
</organism>
<comment type="caution">
    <text evidence="2">The sequence shown here is derived from an EMBL/GenBank/DDBJ whole genome shotgun (WGS) entry which is preliminary data.</text>
</comment>
<gene>
    <name evidence="2" type="ORF">Pa4123_18880</name>
</gene>
<dbReference type="Gene3D" id="1.10.260.40">
    <property type="entry name" value="lambda repressor-like DNA-binding domains"/>
    <property type="match status" value="1"/>
</dbReference>
<keyword evidence="3" id="KW-1185">Reference proteome</keyword>
<dbReference type="EMBL" id="BSDI01000007">
    <property type="protein sequence ID" value="GLH96614.1"/>
    <property type="molecule type" value="Genomic_DNA"/>
</dbReference>
<dbReference type="Pfam" id="PF13560">
    <property type="entry name" value="HTH_31"/>
    <property type="match status" value="1"/>
</dbReference>
<dbReference type="CDD" id="cd00093">
    <property type="entry name" value="HTH_XRE"/>
    <property type="match status" value="1"/>
</dbReference>
<dbReference type="Proteomes" id="UP001144280">
    <property type="component" value="Unassembled WGS sequence"/>
</dbReference>
<evidence type="ECO:0000313" key="2">
    <source>
        <dbReference type="EMBL" id="GLH96614.1"/>
    </source>
</evidence>
<dbReference type="SUPFAM" id="SSF47413">
    <property type="entry name" value="lambda repressor-like DNA-binding domains"/>
    <property type="match status" value="1"/>
</dbReference>
<reference evidence="2" key="1">
    <citation type="submission" date="2022-12" db="EMBL/GenBank/DDBJ databases">
        <title>New Phytohabitans aurantiacus sp. RD004123 nov., an actinomycete isolated from soil.</title>
        <authorList>
            <person name="Triningsih D.W."/>
            <person name="Harunari E."/>
            <person name="Igarashi Y."/>
        </authorList>
    </citation>
    <scope>NUCLEOTIDE SEQUENCE</scope>
    <source>
        <strain evidence="2">RD004123</strain>
    </source>
</reference>
<sequence length="146" mass="15319">MAELGARLRNRRTAAGRTIASVAAGAGLSVPYIANLENGRGNPTLSAVSSLAAALGARLVVELAEEDAPAREAPAALPDSLVQFSRSTRFSTEAARLATATKLTETVTRERLLQAMAGLGAVATTRPLSELDWHRILDTIVLTARD</sequence>